<dbReference type="FunCoup" id="A0A6I8P430">
    <property type="interactions" value="51"/>
</dbReference>
<reference evidence="1 2" key="1">
    <citation type="journal article" date="2008" name="Nature">
        <title>Genome analysis of the platypus reveals unique signatures of evolution.</title>
        <authorList>
            <person name="Warren W.C."/>
            <person name="Hillier L.W."/>
            <person name="Marshall Graves J.A."/>
            <person name="Birney E."/>
            <person name="Ponting C.P."/>
            <person name="Grutzner F."/>
            <person name="Belov K."/>
            <person name="Miller W."/>
            <person name="Clarke L."/>
            <person name="Chinwalla A.T."/>
            <person name="Yang S.P."/>
            <person name="Heger A."/>
            <person name="Locke D.P."/>
            <person name="Miethke P."/>
            <person name="Waters P.D."/>
            <person name="Veyrunes F."/>
            <person name="Fulton L."/>
            <person name="Fulton B."/>
            <person name="Graves T."/>
            <person name="Wallis J."/>
            <person name="Puente X.S."/>
            <person name="Lopez-Otin C."/>
            <person name="Ordonez G.R."/>
            <person name="Eichler E.E."/>
            <person name="Chen L."/>
            <person name="Cheng Z."/>
            <person name="Deakin J.E."/>
            <person name="Alsop A."/>
            <person name="Thompson K."/>
            <person name="Kirby P."/>
            <person name="Papenfuss A.T."/>
            <person name="Wakefield M.J."/>
            <person name="Olender T."/>
            <person name="Lancet D."/>
            <person name="Huttley G.A."/>
            <person name="Smit A.F."/>
            <person name="Pask A."/>
            <person name="Temple-Smith P."/>
            <person name="Batzer M.A."/>
            <person name="Walker J.A."/>
            <person name="Konkel M.K."/>
            <person name="Harris R.S."/>
            <person name="Whittington C.M."/>
            <person name="Wong E.S."/>
            <person name="Gemmell N.J."/>
            <person name="Buschiazzo E."/>
            <person name="Vargas Jentzsch I.M."/>
            <person name="Merkel A."/>
            <person name="Schmitz J."/>
            <person name="Zemann A."/>
            <person name="Churakov G."/>
            <person name="Kriegs J.O."/>
            <person name="Brosius J."/>
            <person name="Murchison E.P."/>
            <person name="Sachidanandam R."/>
            <person name="Smith C."/>
            <person name="Hannon G.J."/>
            <person name="Tsend-Ayush E."/>
            <person name="McMillan D."/>
            <person name="Attenborough R."/>
            <person name="Rens W."/>
            <person name="Ferguson-Smith M."/>
            <person name="Lefevre C.M."/>
            <person name="Sharp J.A."/>
            <person name="Nicholas K.R."/>
            <person name="Ray D.A."/>
            <person name="Kube M."/>
            <person name="Reinhardt R."/>
            <person name="Pringle T.H."/>
            <person name="Taylor J."/>
            <person name="Jones R.C."/>
            <person name="Nixon B."/>
            <person name="Dacheux J.L."/>
            <person name="Niwa H."/>
            <person name="Sekita Y."/>
            <person name="Huang X."/>
            <person name="Stark A."/>
            <person name="Kheradpour P."/>
            <person name="Kellis M."/>
            <person name="Flicek P."/>
            <person name="Chen Y."/>
            <person name="Webber C."/>
            <person name="Hardison R."/>
            <person name="Nelson J."/>
            <person name="Hallsworth-Pepin K."/>
            <person name="Delehaunty K."/>
            <person name="Markovic C."/>
            <person name="Minx P."/>
            <person name="Feng Y."/>
            <person name="Kremitzki C."/>
            <person name="Mitreva M."/>
            <person name="Glasscock J."/>
            <person name="Wylie T."/>
            <person name="Wohldmann P."/>
            <person name="Thiru P."/>
            <person name="Nhan M.N."/>
            <person name="Pohl C.S."/>
            <person name="Smith S.M."/>
            <person name="Hou S."/>
            <person name="Nefedov M."/>
            <person name="de Jong P.J."/>
            <person name="Renfree M.B."/>
            <person name="Mardis E.R."/>
            <person name="Wilson R.K."/>
        </authorList>
    </citation>
    <scope>NUCLEOTIDE SEQUENCE [LARGE SCALE GENOMIC DNA]</scope>
    <source>
        <strain evidence="1 2">Glennie</strain>
    </source>
</reference>
<dbReference type="GO" id="GO:0031267">
    <property type="term" value="F:small GTPase binding"/>
    <property type="evidence" value="ECO:0007669"/>
    <property type="project" value="Ensembl"/>
</dbReference>
<dbReference type="GO" id="GO:0048487">
    <property type="term" value="F:beta-tubulin binding"/>
    <property type="evidence" value="ECO:0007669"/>
    <property type="project" value="Ensembl"/>
</dbReference>
<dbReference type="GO" id="GO:0043015">
    <property type="term" value="F:gamma-tubulin binding"/>
    <property type="evidence" value="ECO:0007669"/>
    <property type="project" value="Ensembl"/>
</dbReference>
<dbReference type="KEGG" id="oaa:100088263"/>
<dbReference type="Ensembl" id="ENSOANT00000067065.1">
    <property type="protein sequence ID" value="ENSOANP00000047205.1"/>
    <property type="gene ID" value="ENSOANG00000043533.1"/>
</dbReference>
<dbReference type="PANTHER" id="PTHR31508:SF2">
    <property type="entry name" value="PROTEIN PITCHFORK"/>
    <property type="match status" value="1"/>
</dbReference>
<protein>
    <submittedName>
        <fullName evidence="1">Ciliary microtubule associated protein 3</fullName>
    </submittedName>
</protein>
<evidence type="ECO:0000313" key="2">
    <source>
        <dbReference type="Proteomes" id="UP000002279"/>
    </source>
</evidence>
<reference evidence="1" key="3">
    <citation type="submission" date="2025-09" db="UniProtKB">
        <authorList>
            <consortium name="Ensembl"/>
        </authorList>
    </citation>
    <scope>IDENTIFICATION</scope>
    <source>
        <strain evidence="1">Glennie</strain>
    </source>
</reference>
<dbReference type="GO" id="GO:0031344">
    <property type="term" value="P:regulation of cell projection organization"/>
    <property type="evidence" value="ECO:0000318"/>
    <property type="project" value="GO_Central"/>
</dbReference>
<dbReference type="GO" id="GO:0019901">
    <property type="term" value="F:protein kinase binding"/>
    <property type="evidence" value="ECO:0007669"/>
    <property type="project" value="Ensembl"/>
</dbReference>
<name>A0A6I8P430_ORNAN</name>
<keyword evidence="2" id="KW-1185">Reference proteome</keyword>
<dbReference type="OrthoDB" id="8189408at2759"/>
<dbReference type="AlphaFoldDB" id="A0A6I8P430"/>
<dbReference type="OMA" id="HRHVTWP"/>
<dbReference type="GeneTree" id="ENSGT00390000001017"/>
<evidence type="ECO:0000313" key="1">
    <source>
        <dbReference type="Ensembl" id="ENSOANP00000047205.1"/>
    </source>
</evidence>
<dbReference type="GO" id="GO:0008092">
    <property type="term" value="F:cytoskeletal protein binding"/>
    <property type="evidence" value="ECO:0000318"/>
    <property type="project" value="GO_Central"/>
</dbReference>
<accession>A0A6I8P430</accession>
<reference evidence="1" key="2">
    <citation type="submission" date="2025-08" db="UniProtKB">
        <authorList>
            <consortium name="Ensembl"/>
        </authorList>
    </citation>
    <scope>IDENTIFICATION</scope>
    <source>
        <strain evidence="1">Glennie</strain>
    </source>
</reference>
<sequence length="195" mass="22945">MIWEWDLSSIQKQNFFGSSQQRKLFPIHHAPDRLGNHHVPLRGTPHRGPGAYIQCQETSLMYHLYKKPVSTKGYILGARTAPRFEPALKEVIPSPVAYQLSWAQERKYPPAFAPFNVKVPRFQERYTDTLYFPSPNTYTPEKLPPRKITWPMKFGAPDWNLVPFPKKRTLKTELITDREFRKHRNRVAYLGLYYS</sequence>
<gene>
    <name evidence="1" type="primary">CIMAP3</name>
</gene>
<dbReference type="InParanoid" id="A0A6I8P430"/>
<dbReference type="GO" id="GO:0019894">
    <property type="term" value="F:kinesin binding"/>
    <property type="evidence" value="ECO:0007669"/>
    <property type="project" value="Ensembl"/>
</dbReference>
<organism evidence="1 2">
    <name type="scientific">Ornithorhynchus anatinus</name>
    <name type="common">Duckbill platypus</name>
    <dbReference type="NCBI Taxonomy" id="9258"/>
    <lineage>
        <taxon>Eukaryota</taxon>
        <taxon>Metazoa</taxon>
        <taxon>Chordata</taxon>
        <taxon>Craniata</taxon>
        <taxon>Vertebrata</taxon>
        <taxon>Euteleostomi</taxon>
        <taxon>Mammalia</taxon>
        <taxon>Monotremata</taxon>
        <taxon>Ornithorhynchidae</taxon>
        <taxon>Ornithorhynchus</taxon>
    </lineage>
</organism>
<dbReference type="CTD" id="128344"/>
<dbReference type="Proteomes" id="UP000002279">
    <property type="component" value="Chromosome 7"/>
</dbReference>
<dbReference type="Bgee" id="ENSOANG00000043533">
    <property type="expression patterns" value="Expressed in testis and 3 other cell types or tissues"/>
</dbReference>
<dbReference type="PANTHER" id="PTHR31508">
    <property type="entry name" value="PROTEIN PITCHFORK"/>
    <property type="match status" value="1"/>
</dbReference>
<dbReference type="InterPro" id="IPR033602">
    <property type="entry name" value="CIMAP3"/>
</dbReference>
<proteinExistence type="predicted"/>
<dbReference type="GeneID" id="100088263"/>